<reference evidence="2 3" key="1">
    <citation type="journal article" date="2021" name="Elife">
        <title>Chloroplast acquisition without the gene transfer in kleptoplastic sea slugs, Plakobranchus ocellatus.</title>
        <authorList>
            <person name="Maeda T."/>
            <person name="Takahashi S."/>
            <person name="Yoshida T."/>
            <person name="Shimamura S."/>
            <person name="Takaki Y."/>
            <person name="Nagai Y."/>
            <person name="Toyoda A."/>
            <person name="Suzuki Y."/>
            <person name="Arimoto A."/>
            <person name="Ishii H."/>
            <person name="Satoh N."/>
            <person name="Nishiyama T."/>
            <person name="Hasebe M."/>
            <person name="Maruyama T."/>
            <person name="Minagawa J."/>
            <person name="Obokata J."/>
            <person name="Shigenobu S."/>
        </authorList>
    </citation>
    <scope>NUCLEOTIDE SEQUENCE [LARGE SCALE GENOMIC DNA]</scope>
</reference>
<sequence>MIQLKIQEMLRNEINLKTRPNLFVVRGNRYPGTMLEFNLIQLKQQAAGKRQASARPGRQAGDTNADKNSHRRTIFSDRMTIKTDGPIIRLIATRTVAKEEERFAV</sequence>
<dbReference type="AlphaFoldDB" id="A0AAV4HEB9"/>
<evidence type="ECO:0000256" key="1">
    <source>
        <dbReference type="SAM" id="MobiDB-lite"/>
    </source>
</evidence>
<proteinExistence type="predicted"/>
<feature type="region of interest" description="Disordered" evidence="1">
    <location>
        <begin position="46"/>
        <end position="72"/>
    </location>
</feature>
<evidence type="ECO:0000313" key="2">
    <source>
        <dbReference type="EMBL" id="GFR96176.1"/>
    </source>
</evidence>
<keyword evidence="3" id="KW-1185">Reference proteome</keyword>
<evidence type="ECO:0000313" key="3">
    <source>
        <dbReference type="Proteomes" id="UP000762676"/>
    </source>
</evidence>
<protein>
    <submittedName>
        <fullName evidence="2">Uncharacterized protein</fullName>
    </submittedName>
</protein>
<gene>
    <name evidence="2" type="ORF">ElyMa_000961500</name>
</gene>
<organism evidence="2 3">
    <name type="scientific">Elysia marginata</name>
    <dbReference type="NCBI Taxonomy" id="1093978"/>
    <lineage>
        <taxon>Eukaryota</taxon>
        <taxon>Metazoa</taxon>
        <taxon>Spiralia</taxon>
        <taxon>Lophotrochozoa</taxon>
        <taxon>Mollusca</taxon>
        <taxon>Gastropoda</taxon>
        <taxon>Heterobranchia</taxon>
        <taxon>Euthyneura</taxon>
        <taxon>Panpulmonata</taxon>
        <taxon>Sacoglossa</taxon>
        <taxon>Placobranchoidea</taxon>
        <taxon>Plakobranchidae</taxon>
        <taxon>Elysia</taxon>
    </lineage>
</organism>
<accession>A0AAV4HEB9</accession>
<name>A0AAV4HEB9_9GAST</name>
<dbReference type="Proteomes" id="UP000762676">
    <property type="component" value="Unassembled WGS sequence"/>
</dbReference>
<dbReference type="EMBL" id="BMAT01001966">
    <property type="protein sequence ID" value="GFR96176.1"/>
    <property type="molecule type" value="Genomic_DNA"/>
</dbReference>
<comment type="caution">
    <text evidence="2">The sequence shown here is derived from an EMBL/GenBank/DDBJ whole genome shotgun (WGS) entry which is preliminary data.</text>
</comment>